<protein>
    <submittedName>
        <fullName evidence="2">Uncharacterized protein</fullName>
    </submittedName>
</protein>
<evidence type="ECO:0000313" key="3">
    <source>
        <dbReference type="Proteomes" id="UP000800235"/>
    </source>
</evidence>
<organism evidence="2 3">
    <name type="scientific">Tothia fuscella</name>
    <dbReference type="NCBI Taxonomy" id="1048955"/>
    <lineage>
        <taxon>Eukaryota</taxon>
        <taxon>Fungi</taxon>
        <taxon>Dikarya</taxon>
        <taxon>Ascomycota</taxon>
        <taxon>Pezizomycotina</taxon>
        <taxon>Dothideomycetes</taxon>
        <taxon>Pleosporomycetidae</taxon>
        <taxon>Venturiales</taxon>
        <taxon>Cylindrosympodiaceae</taxon>
        <taxon>Tothia</taxon>
    </lineage>
</organism>
<comment type="caution">
    <text evidence="2">The sequence shown here is derived from an EMBL/GenBank/DDBJ whole genome shotgun (WGS) entry which is preliminary data.</text>
</comment>
<feature type="compositionally biased region" description="Polar residues" evidence="1">
    <location>
        <begin position="94"/>
        <end position="104"/>
    </location>
</feature>
<evidence type="ECO:0000256" key="1">
    <source>
        <dbReference type="SAM" id="MobiDB-lite"/>
    </source>
</evidence>
<gene>
    <name evidence="2" type="ORF">EJ08DRAFT_238402</name>
</gene>
<evidence type="ECO:0000313" key="2">
    <source>
        <dbReference type="EMBL" id="KAF2430579.1"/>
    </source>
</evidence>
<accession>A0A9P4TXQ4</accession>
<dbReference type="Proteomes" id="UP000800235">
    <property type="component" value="Unassembled WGS sequence"/>
</dbReference>
<sequence length="132" mass="14789">MLPHRTWRVKRSLSPDEPRRFHALKEEVERGTFPSAGQLQRLITIDLPAMIGFTITMMTTYTSTPLDVYIADTAHVTRQTLMLGNMDRRDKQQRSNCDASTRVSSLVPKSRLLPPIPMGLPLGGVQSPTLSS</sequence>
<keyword evidence="3" id="KW-1185">Reference proteome</keyword>
<dbReference type="AlphaFoldDB" id="A0A9P4TXQ4"/>
<dbReference type="EMBL" id="MU007038">
    <property type="protein sequence ID" value="KAF2430579.1"/>
    <property type="molecule type" value="Genomic_DNA"/>
</dbReference>
<reference evidence="2" key="1">
    <citation type="journal article" date="2020" name="Stud. Mycol.">
        <title>101 Dothideomycetes genomes: a test case for predicting lifestyles and emergence of pathogens.</title>
        <authorList>
            <person name="Haridas S."/>
            <person name="Albert R."/>
            <person name="Binder M."/>
            <person name="Bloem J."/>
            <person name="Labutti K."/>
            <person name="Salamov A."/>
            <person name="Andreopoulos B."/>
            <person name="Baker S."/>
            <person name="Barry K."/>
            <person name="Bills G."/>
            <person name="Bluhm B."/>
            <person name="Cannon C."/>
            <person name="Castanera R."/>
            <person name="Culley D."/>
            <person name="Daum C."/>
            <person name="Ezra D."/>
            <person name="Gonzalez J."/>
            <person name="Henrissat B."/>
            <person name="Kuo A."/>
            <person name="Liang C."/>
            <person name="Lipzen A."/>
            <person name="Lutzoni F."/>
            <person name="Magnuson J."/>
            <person name="Mondo S."/>
            <person name="Nolan M."/>
            <person name="Ohm R."/>
            <person name="Pangilinan J."/>
            <person name="Park H.-J."/>
            <person name="Ramirez L."/>
            <person name="Alfaro M."/>
            <person name="Sun H."/>
            <person name="Tritt A."/>
            <person name="Yoshinaga Y."/>
            <person name="Zwiers L.-H."/>
            <person name="Turgeon B."/>
            <person name="Goodwin S."/>
            <person name="Spatafora J."/>
            <person name="Crous P."/>
            <person name="Grigoriev I."/>
        </authorList>
    </citation>
    <scope>NUCLEOTIDE SEQUENCE</scope>
    <source>
        <strain evidence="2">CBS 130266</strain>
    </source>
</reference>
<name>A0A9P4TXQ4_9PEZI</name>
<feature type="region of interest" description="Disordered" evidence="1">
    <location>
        <begin position="87"/>
        <end position="132"/>
    </location>
</feature>
<proteinExistence type="predicted"/>